<organism evidence="2 3">
    <name type="scientific">Modicella reniformis</name>
    <dbReference type="NCBI Taxonomy" id="1440133"/>
    <lineage>
        <taxon>Eukaryota</taxon>
        <taxon>Fungi</taxon>
        <taxon>Fungi incertae sedis</taxon>
        <taxon>Mucoromycota</taxon>
        <taxon>Mortierellomycotina</taxon>
        <taxon>Mortierellomycetes</taxon>
        <taxon>Mortierellales</taxon>
        <taxon>Mortierellaceae</taxon>
        <taxon>Modicella</taxon>
    </lineage>
</organism>
<dbReference type="Proteomes" id="UP000749646">
    <property type="component" value="Unassembled WGS sequence"/>
</dbReference>
<protein>
    <submittedName>
        <fullName evidence="2">Uncharacterized protein</fullName>
    </submittedName>
</protein>
<evidence type="ECO:0000256" key="1">
    <source>
        <dbReference type="SAM" id="MobiDB-lite"/>
    </source>
</evidence>
<name>A0A9P6MKS7_9FUNG</name>
<dbReference type="EMBL" id="JAAAHW010000126">
    <property type="protein sequence ID" value="KAG0006401.1"/>
    <property type="molecule type" value="Genomic_DNA"/>
</dbReference>
<evidence type="ECO:0000313" key="2">
    <source>
        <dbReference type="EMBL" id="KAG0006401.1"/>
    </source>
</evidence>
<dbReference type="AlphaFoldDB" id="A0A9P6MKS7"/>
<dbReference type="OrthoDB" id="10634239at2759"/>
<proteinExistence type="predicted"/>
<feature type="non-terminal residue" evidence="2">
    <location>
        <position position="1"/>
    </location>
</feature>
<feature type="compositionally biased region" description="Low complexity" evidence="1">
    <location>
        <begin position="106"/>
        <end position="123"/>
    </location>
</feature>
<feature type="compositionally biased region" description="Acidic residues" evidence="1">
    <location>
        <begin position="124"/>
        <end position="135"/>
    </location>
</feature>
<reference evidence="2" key="1">
    <citation type="journal article" date="2020" name="Fungal Divers.">
        <title>Resolving the Mortierellaceae phylogeny through synthesis of multi-gene phylogenetics and phylogenomics.</title>
        <authorList>
            <person name="Vandepol N."/>
            <person name="Liber J."/>
            <person name="Desiro A."/>
            <person name="Na H."/>
            <person name="Kennedy M."/>
            <person name="Barry K."/>
            <person name="Grigoriev I.V."/>
            <person name="Miller A.N."/>
            <person name="O'Donnell K."/>
            <person name="Stajich J.E."/>
            <person name="Bonito G."/>
        </authorList>
    </citation>
    <scope>NUCLEOTIDE SEQUENCE</scope>
    <source>
        <strain evidence="2">MES-2147</strain>
    </source>
</reference>
<sequence length="135" mass="14672">TIQATSRIDDCPRDVRAPITVVFGDSRQQHQQQDQEDVAEVDIGDVVDGADDNVGGPFNSAAMQAVVQSGRNDVESEPLLFLGGLPVSLWRPVRADSTAVSSNATQSRSSEQQHQQQRQGSPGSEEEVDDTFIRH</sequence>
<feature type="region of interest" description="Disordered" evidence="1">
    <location>
        <begin position="97"/>
        <end position="135"/>
    </location>
</feature>
<gene>
    <name evidence="2" type="ORF">BGZ65_008446</name>
</gene>
<keyword evidence="3" id="KW-1185">Reference proteome</keyword>
<comment type="caution">
    <text evidence="2">The sequence shown here is derived from an EMBL/GenBank/DDBJ whole genome shotgun (WGS) entry which is preliminary data.</text>
</comment>
<evidence type="ECO:0000313" key="3">
    <source>
        <dbReference type="Proteomes" id="UP000749646"/>
    </source>
</evidence>
<accession>A0A9P6MKS7</accession>